<reference evidence="6 7" key="1">
    <citation type="submission" date="2024-09" db="EMBL/GenBank/DDBJ databases">
        <title>A chromosome-level genome assembly of Gray's grenadier anchovy, Coilia grayii.</title>
        <authorList>
            <person name="Fu Z."/>
        </authorList>
    </citation>
    <scope>NUCLEOTIDE SEQUENCE [LARGE SCALE GENOMIC DNA]</scope>
    <source>
        <strain evidence="6">G4</strain>
        <tissue evidence="6">Muscle</tissue>
    </source>
</reference>
<name>A0ABD1KMG9_9TELE</name>
<keyword evidence="7" id="KW-1185">Reference proteome</keyword>
<keyword evidence="3" id="KW-0527">Neuropeptide</keyword>
<evidence type="ECO:0000256" key="2">
    <source>
        <dbReference type="ARBA" id="ARBA00022729"/>
    </source>
</evidence>
<protein>
    <recommendedName>
        <fullName evidence="8">Melanin-concentrating hormone</fullName>
    </recommendedName>
</protein>
<comment type="function">
    <text evidence="1">Plays a role in skin pigmentation by antagonizing the action of melanotropin alpha. Induces melanin concentration within the melanophores. May participate in the control of the hypothalamo-pituitary adrenal gland axis by inhibiting the release of ACTH.</text>
</comment>
<dbReference type="GO" id="GO:0007218">
    <property type="term" value="P:neuropeptide signaling pathway"/>
    <property type="evidence" value="ECO:0007669"/>
    <property type="project" value="UniProtKB-KW"/>
</dbReference>
<keyword evidence="2 5" id="KW-0732">Signal</keyword>
<evidence type="ECO:0000256" key="3">
    <source>
        <dbReference type="ARBA" id="ARBA00023320"/>
    </source>
</evidence>
<feature type="chain" id="PRO_5044778123" description="Melanin-concentrating hormone" evidence="5">
    <location>
        <begin position="26"/>
        <end position="185"/>
    </location>
</feature>
<gene>
    <name evidence="6" type="ORF">ACEWY4_004783</name>
</gene>
<evidence type="ECO:0000256" key="1">
    <source>
        <dbReference type="ARBA" id="ARBA00002122"/>
    </source>
</evidence>
<dbReference type="AlphaFoldDB" id="A0ABD1KMG9"/>
<dbReference type="PANTHER" id="PTHR12091:SF0">
    <property type="entry name" value="PRO-MCH"/>
    <property type="match status" value="1"/>
</dbReference>
<dbReference type="EMBL" id="JBHFQA010000004">
    <property type="protein sequence ID" value="KAL2100389.1"/>
    <property type="molecule type" value="Genomic_DNA"/>
</dbReference>
<evidence type="ECO:0008006" key="8">
    <source>
        <dbReference type="Google" id="ProtNLM"/>
    </source>
</evidence>
<dbReference type="Pfam" id="PF05824">
    <property type="entry name" value="Pro-MCH"/>
    <property type="match status" value="1"/>
</dbReference>
<evidence type="ECO:0000256" key="5">
    <source>
        <dbReference type="SAM" id="SignalP"/>
    </source>
</evidence>
<organism evidence="6 7">
    <name type="scientific">Coilia grayii</name>
    <name type="common">Gray's grenadier anchovy</name>
    <dbReference type="NCBI Taxonomy" id="363190"/>
    <lineage>
        <taxon>Eukaryota</taxon>
        <taxon>Metazoa</taxon>
        <taxon>Chordata</taxon>
        <taxon>Craniata</taxon>
        <taxon>Vertebrata</taxon>
        <taxon>Euteleostomi</taxon>
        <taxon>Actinopterygii</taxon>
        <taxon>Neopterygii</taxon>
        <taxon>Teleostei</taxon>
        <taxon>Clupei</taxon>
        <taxon>Clupeiformes</taxon>
        <taxon>Clupeoidei</taxon>
        <taxon>Engraulidae</taxon>
        <taxon>Coilinae</taxon>
        <taxon>Coilia</taxon>
    </lineage>
</organism>
<comment type="caution">
    <text evidence="6">The sequence shown here is derived from an EMBL/GenBank/DDBJ whole genome shotgun (WGS) entry which is preliminary data.</text>
</comment>
<dbReference type="Proteomes" id="UP001591681">
    <property type="component" value="Unassembled WGS sequence"/>
</dbReference>
<evidence type="ECO:0000256" key="4">
    <source>
        <dbReference type="SAM" id="MobiDB-lite"/>
    </source>
</evidence>
<evidence type="ECO:0000313" key="7">
    <source>
        <dbReference type="Proteomes" id="UP001591681"/>
    </source>
</evidence>
<sequence>MKISVASVLLFLNLLSECHLRASLASPTGWMGDSAAEQDVLAQLLLDEVADVRDGATRVIVVGDASLWGTLRDLERGALPYSGAPENPGILTTTAERKDGHQEPNPSLSVLRRDTMRCMVGRVYRPCWEVTSVAGSLTGVYYGKQRFNKIMVGMGHAAVSRYHGGSTRTLCQRGMGEVYVYEGTL</sequence>
<evidence type="ECO:0000313" key="6">
    <source>
        <dbReference type="EMBL" id="KAL2100389.1"/>
    </source>
</evidence>
<feature type="region of interest" description="Disordered" evidence="4">
    <location>
        <begin position="79"/>
        <end position="108"/>
    </location>
</feature>
<proteinExistence type="predicted"/>
<dbReference type="PANTHER" id="PTHR12091">
    <property type="entry name" value="MELANIN-CONCENTRATING HORMONE"/>
    <property type="match status" value="1"/>
</dbReference>
<accession>A0ABD1KMG9</accession>
<dbReference type="InterPro" id="IPR005456">
    <property type="entry name" value="Prepro-melanin_conc_hormone"/>
</dbReference>
<feature type="signal peptide" evidence="5">
    <location>
        <begin position="1"/>
        <end position="25"/>
    </location>
</feature>